<dbReference type="FunFam" id="1.25.70.10:FF:000001">
    <property type="entry name" value="Mitochondrial transcription termination factor-like"/>
    <property type="match status" value="1"/>
</dbReference>
<evidence type="ECO:0000256" key="1">
    <source>
        <dbReference type="ARBA" id="ARBA00007692"/>
    </source>
</evidence>
<keyword evidence="2" id="KW-0806">Transcription termination</keyword>
<protein>
    <submittedName>
        <fullName evidence="4">Uncharacterized protein</fullName>
    </submittedName>
</protein>
<keyword evidence="3" id="KW-0809">Transit peptide</keyword>
<dbReference type="Pfam" id="PF02536">
    <property type="entry name" value="mTERF"/>
    <property type="match status" value="1"/>
</dbReference>
<evidence type="ECO:0000256" key="2">
    <source>
        <dbReference type="ARBA" id="ARBA00022472"/>
    </source>
</evidence>
<dbReference type="Gene3D" id="1.25.70.10">
    <property type="entry name" value="Transcription termination factor 3, mitochondrial"/>
    <property type="match status" value="1"/>
</dbReference>
<gene>
    <name evidence="4" type="ORF">H6P81_011135</name>
</gene>
<reference evidence="4 5" key="1">
    <citation type="submission" date="2021-07" db="EMBL/GenBank/DDBJ databases">
        <title>The Aristolochia fimbriata genome: insights into angiosperm evolution, floral development and chemical biosynthesis.</title>
        <authorList>
            <person name="Jiao Y."/>
        </authorList>
    </citation>
    <scope>NUCLEOTIDE SEQUENCE [LARGE SCALE GENOMIC DNA]</scope>
    <source>
        <strain evidence="4">IBCAS-2021</strain>
        <tissue evidence="4">Leaf</tissue>
    </source>
</reference>
<proteinExistence type="inferred from homology"/>
<evidence type="ECO:0000313" key="4">
    <source>
        <dbReference type="EMBL" id="KAG9451170.1"/>
    </source>
</evidence>
<sequence>MMCCSLRRCGLFFRNWNRDVVGFRLFLPFSTVAAEDHPSSNTFVIDYLMKRCGFTTEKAKKASSFFPRIDSSEKPDSVLEFLKERGFSKTHIRIILSRQPRLLLCKIDKTLKPKFEFFEELGVSRHDIVRLFTKDSVVLARSLDDHLIPCVDFLRTQFGSDLDLPKVLKKSWKLLSFNLRKTILPHIEALRSRGLDDKQIQKLFLSHPSMFARKVTVLEDVISRIEKINAKFRPGMLIYAVYVVDKISVAKVEDKWKVFNSLGWSDEDIVSAFEKFPYLLATSEEKIRALIEFVNQLGYDPKEIPATAFGMSMEKRIRPRYEILRILQKAGVLKEKISLYAIISMKESAFFERYVAPYVDDIPQLQMYTSQLQSSKMSK</sequence>
<keyword evidence="2" id="KW-0805">Transcription regulation</keyword>
<dbReference type="InterPro" id="IPR003690">
    <property type="entry name" value="MTERF"/>
</dbReference>
<dbReference type="PANTHER" id="PTHR13068:SF231">
    <property type="entry name" value="TRANSCRIPTION TERMINATION FACTOR MTERF2, CHLOROPLASTIC-LIKE"/>
    <property type="match status" value="1"/>
</dbReference>
<keyword evidence="5" id="KW-1185">Reference proteome</keyword>
<dbReference type="EMBL" id="JAINDJ010000004">
    <property type="protein sequence ID" value="KAG9451170.1"/>
    <property type="molecule type" value="Genomic_DNA"/>
</dbReference>
<comment type="caution">
    <text evidence="4">The sequence shown here is derived from an EMBL/GenBank/DDBJ whole genome shotgun (WGS) entry which is preliminary data.</text>
</comment>
<keyword evidence="2" id="KW-0804">Transcription</keyword>
<dbReference type="InterPro" id="IPR038538">
    <property type="entry name" value="MTERF_sf"/>
</dbReference>
<name>A0AAV7EQP6_ARIFI</name>
<dbReference type="PANTHER" id="PTHR13068">
    <property type="entry name" value="CGI-12 PROTEIN-RELATED"/>
    <property type="match status" value="1"/>
</dbReference>
<dbReference type="Proteomes" id="UP000825729">
    <property type="component" value="Unassembled WGS sequence"/>
</dbReference>
<dbReference type="GO" id="GO:0006353">
    <property type="term" value="P:DNA-templated transcription termination"/>
    <property type="evidence" value="ECO:0007669"/>
    <property type="project" value="UniProtKB-KW"/>
</dbReference>
<dbReference type="SMART" id="SM00733">
    <property type="entry name" value="Mterf"/>
    <property type="match status" value="5"/>
</dbReference>
<evidence type="ECO:0000313" key="5">
    <source>
        <dbReference type="Proteomes" id="UP000825729"/>
    </source>
</evidence>
<accession>A0AAV7EQP6</accession>
<evidence type="ECO:0000256" key="3">
    <source>
        <dbReference type="ARBA" id="ARBA00022946"/>
    </source>
</evidence>
<dbReference type="AlphaFoldDB" id="A0AAV7EQP6"/>
<comment type="similarity">
    <text evidence="1">Belongs to the mTERF family.</text>
</comment>
<organism evidence="4 5">
    <name type="scientific">Aristolochia fimbriata</name>
    <name type="common">White veined hardy Dutchman's pipe vine</name>
    <dbReference type="NCBI Taxonomy" id="158543"/>
    <lineage>
        <taxon>Eukaryota</taxon>
        <taxon>Viridiplantae</taxon>
        <taxon>Streptophyta</taxon>
        <taxon>Embryophyta</taxon>
        <taxon>Tracheophyta</taxon>
        <taxon>Spermatophyta</taxon>
        <taxon>Magnoliopsida</taxon>
        <taxon>Magnoliidae</taxon>
        <taxon>Piperales</taxon>
        <taxon>Aristolochiaceae</taxon>
        <taxon>Aristolochia</taxon>
    </lineage>
</organism>
<dbReference type="GO" id="GO:0003676">
    <property type="term" value="F:nucleic acid binding"/>
    <property type="evidence" value="ECO:0007669"/>
    <property type="project" value="InterPro"/>
</dbReference>